<evidence type="ECO:0000313" key="3">
    <source>
        <dbReference type="Proteomes" id="UP001432000"/>
    </source>
</evidence>
<evidence type="ECO:0000256" key="1">
    <source>
        <dbReference type="SAM" id="MobiDB-lite"/>
    </source>
</evidence>
<reference evidence="2 3" key="1">
    <citation type="submission" date="2024-03" db="EMBL/GenBank/DDBJ databases">
        <title>Natural products discovery in diverse microorganisms through a two-stage MS feature dereplication strategy.</title>
        <authorList>
            <person name="Zhang R."/>
        </authorList>
    </citation>
    <scope>NUCLEOTIDE SEQUENCE [LARGE SCALE GENOMIC DNA]</scope>
    <source>
        <strain evidence="2 3">18930</strain>
    </source>
</reference>
<organism evidence="2 3">
    <name type="scientific">Rhodococcus sovatensis</name>
    <dbReference type="NCBI Taxonomy" id="1805840"/>
    <lineage>
        <taxon>Bacteria</taxon>
        <taxon>Bacillati</taxon>
        <taxon>Actinomycetota</taxon>
        <taxon>Actinomycetes</taxon>
        <taxon>Mycobacteriales</taxon>
        <taxon>Nocardiaceae</taxon>
        <taxon>Rhodococcus</taxon>
    </lineage>
</organism>
<keyword evidence="3" id="KW-1185">Reference proteome</keyword>
<proteinExistence type="predicted"/>
<protein>
    <submittedName>
        <fullName evidence="2">DUF3710 domain-containing protein</fullName>
    </submittedName>
</protein>
<evidence type="ECO:0000313" key="2">
    <source>
        <dbReference type="EMBL" id="WXG70913.1"/>
    </source>
</evidence>
<feature type="region of interest" description="Disordered" evidence="1">
    <location>
        <begin position="1"/>
        <end position="57"/>
    </location>
</feature>
<dbReference type="Proteomes" id="UP001432000">
    <property type="component" value="Chromosome"/>
</dbReference>
<name>A0ABZ2PUI2_9NOCA</name>
<dbReference type="EMBL" id="CP147846">
    <property type="protein sequence ID" value="WXG70913.1"/>
    <property type="molecule type" value="Genomic_DNA"/>
</dbReference>
<feature type="compositionally biased region" description="Pro residues" evidence="1">
    <location>
        <begin position="246"/>
        <end position="255"/>
    </location>
</feature>
<dbReference type="RefSeq" id="WP_338892626.1">
    <property type="nucleotide sequence ID" value="NZ_CP147846.1"/>
</dbReference>
<gene>
    <name evidence="2" type="ORF">WDS16_10710</name>
</gene>
<sequence length="275" mass="28403">MFGRRKKSSGLPDETEGGFFADEAPNGSGDGAIEDGATADESAPGGLDPDQGPFDLGELDEERDALAETRLDLGSVLVPLPAGGQLQVEMTQAGAPQAVHVVTQYGRITIAAYAAPKSPGQWREVAADLADSLRNDKSTVSIETGPWGRELLGVTANADLRFIGVDGYRWMVRCVLAGPAGNVNSDSPLVKIARDVLSQTVVDRGTDPHPVRTPLPVVLPAALTAQLAAAQQQQAEQAAQSNAQPNPTPASPAPAGPTEGPRRGSSGSAMQQLGG</sequence>
<feature type="region of interest" description="Disordered" evidence="1">
    <location>
        <begin position="228"/>
        <end position="275"/>
    </location>
</feature>
<feature type="compositionally biased region" description="Low complexity" evidence="1">
    <location>
        <begin position="228"/>
        <end position="245"/>
    </location>
</feature>
<accession>A0ABZ2PUI2</accession>
<dbReference type="InterPro" id="IPR022183">
    <property type="entry name" value="DUF3710"/>
</dbReference>
<dbReference type="Pfam" id="PF12502">
    <property type="entry name" value="DUF3710"/>
    <property type="match status" value="1"/>
</dbReference>
<feature type="compositionally biased region" description="Polar residues" evidence="1">
    <location>
        <begin position="265"/>
        <end position="275"/>
    </location>
</feature>